<protein>
    <submittedName>
        <fullName evidence="1">Uncharacterized protein</fullName>
    </submittedName>
</protein>
<evidence type="ECO:0000313" key="1">
    <source>
        <dbReference type="EMBL" id="KKL57341.1"/>
    </source>
</evidence>
<sequence length="77" mass="8916">MKFLRRLLPWRLSKHQTITLITILGYVLSREGLGGDARHKAMTDDMNAVLRSLYNDLIKNDPNFAHMPRAEFTDDES</sequence>
<organism evidence="1">
    <name type="scientific">marine sediment metagenome</name>
    <dbReference type="NCBI Taxonomy" id="412755"/>
    <lineage>
        <taxon>unclassified sequences</taxon>
        <taxon>metagenomes</taxon>
        <taxon>ecological metagenomes</taxon>
    </lineage>
</organism>
<name>A0A0F9DUB2_9ZZZZ</name>
<proteinExistence type="predicted"/>
<comment type="caution">
    <text evidence="1">The sequence shown here is derived from an EMBL/GenBank/DDBJ whole genome shotgun (WGS) entry which is preliminary data.</text>
</comment>
<dbReference type="EMBL" id="LAZR01030198">
    <property type="protein sequence ID" value="KKL57341.1"/>
    <property type="molecule type" value="Genomic_DNA"/>
</dbReference>
<gene>
    <name evidence="1" type="ORF">LCGC14_2236360</name>
</gene>
<reference evidence="1" key="1">
    <citation type="journal article" date="2015" name="Nature">
        <title>Complex archaea that bridge the gap between prokaryotes and eukaryotes.</title>
        <authorList>
            <person name="Spang A."/>
            <person name="Saw J.H."/>
            <person name="Jorgensen S.L."/>
            <person name="Zaremba-Niedzwiedzka K."/>
            <person name="Martijn J."/>
            <person name="Lind A.E."/>
            <person name="van Eijk R."/>
            <person name="Schleper C."/>
            <person name="Guy L."/>
            <person name="Ettema T.J."/>
        </authorList>
    </citation>
    <scope>NUCLEOTIDE SEQUENCE</scope>
</reference>
<dbReference type="AlphaFoldDB" id="A0A0F9DUB2"/>
<accession>A0A0F9DUB2</accession>